<dbReference type="Pfam" id="PF01037">
    <property type="entry name" value="AsnC_trans_reg"/>
    <property type="match status" value="1"/>
</dbReference>
<dbReference type="AlphaFoldDB" id="A0A4R6V813"/>
<dbReference type="PROSITE" id="PS50956">
    <property type="entry name" value="HTH_ASNC_2"/>
    <property type="match status" value="1"/>
</dbReference>
<dbReference type="InterPro" id="IPR019888">
    <property type="entry name" value="Tscrpt_reg_AsnC-like"/>
</dbReference>
<dbReference type="InterPro" id="IPR036388">
    <property type="entry name" value="WH-like_DNA-bd_sf"/>
</dbReference>
<dbReference type="Gene3D" id="1.10.10.10">
    <property type="entry name" value="Winged helix-like DNA-binding domain superfamily/Winged helix DNA-binding domain"/>
    <property type="match status" value="1"/>
</dbReference>
<dbReference type="InterPro" id="IPR019885">
    <property type="entry name" value="Tscrpt_reg_HTH_AsnC-type_CS"/>
</dbReference>
<evidence type="ECO:0000313" key="5">
    <source>
        <dbReference type="EMBL" id="TDQ57625.1"/>
    </source>
</evidence>
<dbReference type="InterPro" id="IPR011008">
    <property type="entry name" value="Dimeric_a/b-barrel"/>
</dbReference>
<dbReference type="GO" id="GO:0005829">
    <property type="term" value="C:cytosol"/>
    <property type="evidence" value="ECO:0007669"/>
    <property type="project" value="TreeGrafter"/>
</dbReference>
<comment type="caution">
    <text evidence="5">The sequence shown here is derived from an EMBL/GenBank/DDBJ whole genome shotgun (WGS) entry which is preliminary data.</text>
</comment>
<keyword evidence="1" id="KW-0805">Transcription regulation</keyword>
<reference evidence="5 6" key="1">
    <citation type="submission" date="2019-03" db="EMBL/GenBank/DDBJ databases">
        <title>Genomic Encyclopedia of Type Strains, Phase IV (KMG-IV): sequencing the most valuable type-strain genomes for metagenomic binning, comparative biology and taxonomic classification.</title>
        <authorList>
            <person name="Goeker M."/>
        </authorList>
    </citation>
    <scope>NUCLEOTIDE SEQUENCE [LARGE SCALE GENOMIC DNA]</scope>
    <source>
        <strain evidence="5 6">DSM 28403</strain>
    </source>
</reference>
<dbReference type="Gene3D" id="3.30.70.920">
    <property type="match status" value="1"/>
</dbReference>
<dbReference type="EMBL" id="SNYQ01000004">
    <property type="protein sequence ID" value="TDQ57625.1"/>
    <property type="molecule type" value="Genomic_DNA"/>
</dbReference>
<keyword evidence="2 5" id="KW-0238">DNA-binding</keyword>
<gene>
    <name evidence="5" type="ORF">EDC45_1272</name>
</gene>
<dbReference type="InterPro" id="IPR000485">
    <property type="entry name" value="AsnC-type_HTH_dom"/>
</dbReference>
<dbReference type="PANTHER" id="PTHR30154:SF34">
    <property type="entry name" value="TRANSCRIPTIONAL REGULATOR AZLB"/>
    <property type="match status" value="1"/>
</dbReference>
<accession>A0A4R6V813</accession>
<dbReference type="Pfam" id="PF13412">
    <property type="entry name" value="HTH_24"/>
    <property type="match status" value="1"/>
</dbReference>
<sequence length="150" mass="16684">MDKIDKKIIALLQKNGRISLTELSEAVNISLSPCQRRVKSLEQSGVINGYQANINPSKVGLGFAAIIFVTLKEMASDGVNKFENALSDIPEIVQAQRLFGDPDYMLHIVTKDLDSFQKLYDHKLSALPNVSRLRSTLVMKNVLSDRTLPL</sequence>
<dbReference type="SUPFAM" id="SSF46785">
    <property type="entry name" value="Winged helix' DNA-binding domain"/>
    <property type="match status" value="1"/>
</dbReference>
<proteinExistence type="predicted"/>
<protein>
    <submittedName>
        <fullName evidence="5">DNA-binding Lrp family transcriptional regulator</fullName>
    </submittedName>
</protein>
<dbReference type="SMART" id="SM00344">
    <property type="entry name" value="HTH_ASNC"/>
    <property type="match status" value="1"/>
</dbReference>
<evidence type="ECO:0000256" key="1">
    <source>
        <dbReference type="ARBA" id="ARBA00023015"/>
    </source>
</evidence>
<dbReference type="PRINTS" id="PR00033">
    <property type="entry name" value="HTHASNC"/>
</dbReference>
<dbReference type="GO" id="GO:0043565">
    <property type="term" value="F:sequence-specific DNA binding"/>
    <property type="evidence" value="ECO:0007669"/>
    <property type="project" value="InterPro"/>
</dbReference>
<keyword evidence="6" id="KW-1185">Reference proteome</keyword>
<dbReference type="GO" id="GO:0043200">
    <property type="term" value="P:response to amino acid"/>
    <property type="evidence" value="ECO:0007669"/>
    <property type="project" value="TreeGrafter"/>
</dbReference>
<dbReference type="InterPro" id="IPR036390">
    <property type="entry name" value="WH_DNA-bd_sf"/>
</dbReference>
<dbReference type="RefSeq" id="WP_133544619.1">
    <property type="nucleotide sequence ID" value="NZ_SNYQ01000004.1"/>
</dbReference>
<feature type="domain" description="HTH asnC-type" evidence="4">
    <location>
        <begin position="1"/>
        <end position="62"/>
    </location>
</feature>
<dbReference type="SUPFAM" id="SSF54909">
    <property type="entry name" value="Dimeric alpha+beta barrel"/>
    <property type="match status" value="1"/>
</dbReference>
<evidence type="ECO:0000256" key="3">
    <source>
        <dbReference type="ARBA" id="ARBA00023163"/>
    </source>
</evidence>
<organism evidence="5 6">
    <name type="scientific">Mesocricetibacter intestinalis</name>
    <dbReference type="NCBI Taxonomy" id="1521930"/>
    <lineage>
        <taxon>Bacteria</taxon>
        <taxon>Pseudomonadati</taxon>
        <taxon>Pseudomonadota</taxon>
        <taxon>Gammaproteobacteria</taxon>
        <taxon>Pasteurellales</taxon>
        <taxon>Pasteurellaceae</taxon>
        <taxon>Mesocricetibacter</taxon>
    </lineage>
</organism>
<dbReference type="GO" id="GO:0006355">
    <property type="term" value="P:regulation of DNA-templated transcription"/>
    <property type="evidence" value="ECO:0007669"/>
    <property type="project" value="UniProtKB-ARBA"/>
</dbReference>
<keyword evidence="3" id="KW-0804">Transcription</keyword>
<dbReference type="InterPro" id="IPR019887">
    <property type="entry name" value="Tscrpt_reg_AsnC/Lrp_C"/>
</dbReference>
<dbReference type="FunFam" id="1.10.10.10:FF:000186">
    <property type="entry name" value="AsnC family transcriptional regulator"/>
    <property type="match status" value="1"/>
</dbReference>
<evidence type="ECO:0000313" key="6">
    <source>
        <dbReference type="Proteomes" id="UP000295657"/>
    </source>
</evidence>
<evidence type="ECO:0000256" key="2">
    <source>
        <dbReference type="ARBA" id="ARBA00023125"/>
    </source>
</evidence>
<dbReference type="PANTHER" id="PTHR30154">
    <property type="entry name" value="LEUCINE-RESPONSIVE REGULATORY PROTEIN"/>
    <property type="match status" value="1"/>
</dbReference>
<dbReference type="Proteomes" id="UP000295657">
    <property type="component" value="Unassembled WGS sequence"/>
</dbReference>
<name>A0A4R6V813_9PAST</name>
<dbReference type="CDD" id="cd00090">
    <property type="entry name" value="HTH_ARSR"/>
    <property type="match status" value="1"/>
</dbReference>
<dbReference type="InterPro" id="IPR011991">
    <property type="entry name" value="ArsR-like_HTH"/>
</dbReference>
<dbReference type="PROSITE" id="PS00519">
    <property type="entry name" value="HTH_ASNC_1"/>
    <property type="match status" value="1"/>
</dbReference>
<evidence type="ECO:0000259" key="4">
    <source>
        <dbReference type="PROSITE" id="PS50956"/>
    </source>
</evidence>
<dbReference type="OrthoDB" id="166264at2"/>